<keyword evidence="4" id="KW-0548">Nucleotidyltransferase</keyword>
<dbReference type="AlphaFoldDB" id="K8DZL6"/>
<reference evidence="9 10" key="1">
    <citation type="journal article" date="2013" name="Genome Announc.">
        <title>Genome Sequence of the Sulfate-Reducing Bacterium Desulfotomaculum hydrothermale Lam5(T).</title>
        <authorList>
            <person name="Amin O."/>
            <person name="Fardeau M.L."/>
            <person name="Valette O."/>
            <person name="Hirschler-Rea A."/>
            <person name="Barbe V."/>
            <person name="Medigue C."/>
            <person name="Vacherie B."/>
            <person name="Ollivier B."/>
            <person name="Bertin P.N."/>
            <person name="Dolla A."/>
        </authorList>
    </citation>
    <scope>NUCLEOTIDE SEQUENCE [LARGE SCALE GENOMIC DNA]</scope>
    <source>
        <strain evidence="10">Lam5 / DSM 18033</strain>
    </source>
</reference>
<evidence type="ECO:0000313" key="9">
    <source>
        <dbReference type="EMBL" id="CCO08562.1"/>
    </source>
</evidence>
<dbReference type="eggNOG" id="COG2812">
    <property type="taxonomic scope" value="Bacteria"/>
</dbReference>
<dbReference type="OrthoDB" id="9810148at2"/>
<dbReference type="GO" id="GO:0006261">
    <property type="term" value="P:DNA-templated DNA replication"/>
    <property type="evidence" value="ECO:0007669"/>
    <property type="project" value="TreeGrafter"/>
</dbReference>
<protein>
    <recommendedName>
        <fullName evidence="2">DNA polymerase III subunit delta'</fullName>
        <ecNumber evidence="1">2.7.7.7</ecNumber>
    </recommendedName>
</protein>
<dbReference type="Pfam" id="PF09115">
    <property type="entry name" value="DNApol3-delta_C"/>
    <property type="match status" value="1"/>
</dbReference>
<dbReference type="EC" id="2.7.7.7" evidence="1"/>
<dbReference type="Pfam" id="PF13177">
    <property type="entry name" value="DNA_pol3_delta2"/>
    <property type="match status" value="1"/>
</dbReference>
<sequence>MADKLSGIIGHQEVIRTLKNALQRNRVAHAYLFMGPPGIGKQTVARAYAGALLCQQPQAGDACGGCRSCRQMAGGNHPDFYRLAPGGSTLKIEQIRELQGRVQYKPYQSQRQVFVVEQAEAMTPEAANCFLKTLEEPAGQAVFILLSDRPYALLPTVLSRCQQLQFRPLSNREVAAGLVSLGGLDSQRAAQLAPLAGGSMSRALRLAGEGDRWPLRTKVLELVQQLAQINQSGALALAEQLAEDRNQAADFLEILSWWWRDILVYRYTGQPNKLVNQDRLADIEEQSRRYDPRVIAAILEAIQQARRRIQANANTRLTLEVLMLKIHSYGGNLNGSNSSWSSL</sequence>
<keyword evidence="3" id="KW-0808">Transferase</keyword>
<keyword evidence="5" id="KW-0235">DNA replication</keyword>
<evidence type="ECO:0000256" key="4">
    <source>
        <dbReference type="ARBA" id="ARBA00022695"/>
    </source>
</evidence>
<dbReference type="PANTHER" id="PTHR11669:SF8">
    <property type="entry name" value="DNA POLYMERASE III SUBUNIT DELTA"/>
    <property type="match status" value="1"/>
</dbReference>
<dbReference type="GO" id="GO:0003887">
    <property type="term" value="F:DNA-directed DNA polymerase activity"/>
    <property type="evidence" value="ECO:0007669"/>
    <property type="project" value="UniProtKB-KW"/>
</dbReference>
<evidence type="ECO:0000259" key="8">
    <source>
        <dbReference type="Pfam" id="PF09115"/>
    </source>
</evidence>
<evidence type="ECO:0000256" key="3">
    <source>
        <dbReference type="ARBA" id="ARBA00022679"/>
    </source>
</evidence>
<dbReference type="InterPro" id="IPR050238">
    <property type="entry name" value="DNA_Rep/Repair_Clamp_Loader"/>
</dbReference>
<organism evidence="9 10">
    <name type="scientific">Desulforamulus hydrothermalis Lam5 = DSM 18033</name>
    <dbReference type="NCBI Taxonomy" id="1121428"/>
    <lineage>
        <taxon>Bacteria</taxon>
        <taxon>Bacillati</taxon>
        <taxon>Bacillota</taxon>
        <taxon>Clostridia</taxon>
        <taxon>Eubacteriales</taxon>
        <taxon>Peptococcaceae</taxon>
        <taxon>Desulforamulus</taxon>
    </lineage>
</organism>
<evidence type="ECO:0000256" key="7">
    <source>
        <dbReference type="ARBA" id="ARBA00049244"/>
    </source>
</evidence>
<evidence type="ECO:0000256" key="6">
    <source>
        <dbReference type="ARBA" id="ARBA00022932"/>
    </source>
</evidence>
<comment type="caution">
    <text evidence="9">The sequence shown here is derived from an EMBL/GenBank/DDBJ whole genome shotgun (WGS) entry which is preliminary data.</text>
</comment>
<proteinExistence type="predicted"/>
<feature type="domain" description="DNA polymerase III delta subunit C-terminal" evidence="8">
    <location>
        <begin position="212"/>
        <end position="326"/>
    </location>
</feature>
<evidence type="ECO:0000313" key="10">
    <source>
        <dbReference type="Proteomes" id="UP000009315"/>
    </source>
</evidence>
<evidence type="ECO:0000256" key="5">
    <source>
        <dbReference type="ARBA" id="ARBA00022705"/>
    </source>
</evidence>
<dbReference type="FunFam" id="3.40.50.300:FF:001255">
    <property type="entry name" value="DNA polymerase III subunit delta"/>
    <property type="match status" value="1"/>
</dbReference>
<dbReference type="InterPro" id="IPR008921">
    <property type="entry name" value="DNA_pol3_clamp-load_cplx_C"/>
</dbReference>
<dbReference type="STRING" id="1121428.DESHY_40112"/>
<dbReference type="EMBL" id="CAOS01000011">
    <property type="protein sequence ID" value="CCO08562.1"/>
    <property type="molecule type" value="Genomic_DNA"/>
</dbReference>
<dbReference type="GO" id="GO:0009360">
    <property type="term" value="C:DNA polymerase III complex"/>
    <property type="evidence" value="ECO:0007669"/>
    <property type="project" value="InterPro"/>
</dbReference>
<dbReference type="Gene3D" id="3.40.50.300">
    <property type="entry name" value="P-loop containing nucleotide triphosphate hydrolases"/>
    <property type="match status" value="1"/>
</dbReference>
<dbReference type="GO" id="GO:0008408">
    <property type="term" value="F:3'-5' exonuclease activity"/>
    <property type="evidence" value="ECO:0007669"/>
    <property type="project" value="InterPro"/>
</dbReference>
<dbReference type="SUPFAM" id="SSF48019">
    <property type="entry name" value="post-AAA+ oligomerization domain-like"/>
    <property type="match status" value="1"/>
</dbReference>
<evidence type="ECO:0000256" key="2">
    <source>
        <dbReference type="ARBA" id="ARBA00014363"/>
    </source>
</evidence>
<gene>
    <name evidence="9" type="ORF">DESHY_40112</name>
</gene>
<dbReference type="PANTHER" id="PTHR11669">
    <property type="entry name" value="REPLICATION FACTOR C / DNA POLYMERASE III GAMMA-TAU SUBUNIT"/>
    <property type="match status" value="1"/>
</dbReference>
<keyword evidence="6" id="KW-0239">DNA-directed DNA polymerase</keyword>
<dbReference type="InterPro" id="IPR027417">
    <property type="entry name" value="P-loop_NTPase"/>
</dbReference>
<keyword evidence="10" id="KW-1185">Reference proteome</keyword>
<dbReference type="GO" id="GO:0003677">
    <property type="term" value="F:DNA binding"/>
    <property type="evidence" value="ECO:0007669"/>
    <property type="project" value="InterPro"/>
</dbReference>
<comment type="catalytic activity">
    <reaction evidence="7">
        <text>DNA(n) + a 2'-deoxyribonucleoside 5'-triphosphate = DNA(n+1) + diphosphate</text>
        <dbReference type="Rhea" id="RHEA:22508"/>
        <dbReference type="Rhea" id="RHEA-COMP:17339"/>
        <dbReference type="Rhea" id="RHEA-COMP:17340"/>
        <dbReference type="ChEBI" id="CHEBI:33019"/>
        <dbReference type="ChEBI" id="CHEBI:61560"/>
        <dbReference type="ChEBI" id="CHEBI:173112"/>
        <dbReference type="EC" id="2.7.7.7"/>
    </reaction>
</comment>
<accession>K8DZL6</accession>
<dbReference type="SUPFAM" id="SSF52540">
    <property type="entry name" value="P-loop containing nucleoside triphosphate hydrolases"/>
    <property type="match status" value="1"/>
</dbReference>
<dbReference type="Gene3D" id="1.20.272.10">
    <property type="match status" value="1"/>
</dbReference>
<dbReference type="NCBIfam" id="TIGR00678">
    <property type="entry name" value="holB"/>
    <property type="match status" value="1"/>
</dbReference>
<dbReference type="InterPro" id="IPR015199">
    <property type="entry name" value="DNA_pol_III_delta_C"/>
</dbReference>
<dbReference type="RefSeq" id="WP_008412050.1">
    <property type="nucleotide sequence ID" value="NZ_FQXF01000009.1"/>
</dbReference>
<name>K8DZL6_9FIRM</name>
<dbReference type="CDD" id="cd00009">
    <property type="entry name" value="AAA"/>
    <property type="match status" value="1"/>
</dbReference>
<dbReference type="InterPro" id="IPR004622">
    <property type="entry name" value="DNA_pol_HolB"/>
</dbReference>
<dbReference type="Proteomes" id="UP000009315">
    <property type="component" value="Unassembled WGS sequence"/>
</dbReference>
<evidence type="ECO:0000256" key="1">
    <source>
        <dbReference type="ARBA" id="ARBA00012417"/>
    </source>
</evidence>